<comment type="caution">
    <text evidence="3">The sequence shown here is derived from an EMBL/GenBank/DDBJ whole genome shotgun (WGS) entry which is preliminary data.</text>
</comment>
<dbReference type="GO" id="GO:0003700">
    <property type="term" value="F:DNA-binding transcription factor activity"/>
    <property type="evidence" value="ECO:0007669"/>
    <property type="project" value="TreeGrafter"/>
</dbReference>
<dbReference type="Gene3D" id="1.10.260.40">
    <property type="entry name" value="lambda repressor-like DNA-binding domains"/>
    <property type="match status" value="1"/>
</dbReference>
<dbReference type="GO" id="GO:0005829">
    <property type="term" value="C:cytosol"/>
    <property type="evidence" value="ECO:0007669"/>
    <property type="project" value="TreeGrafter"/>
</dbReference>
<dbReference type="SMART" id="SM00530">
    <property type="entry name" value="HTH_XRE"/>
    <property type="match status" value="1"/>
</dbReference>
<protein>
    <submittedName>
        <fullName evidence="3">Helix-turn-helix transcriptional regulator</fullName>
    </submittedName>
</protein>
<dbReference type="CDD" id="cd00093">
    <property type="entry name" value="HTH_XRE"/>
    <property type="match status" value="1"/>
</dbReference>
<dbReference type="InterPro" id="IPR050807">
    <property type="entry name" value="TransReg_Diox_bact_type"/>
</dbReference>
<keyword evidence="1" id="KW-0238">DNA-binding</keyword>
<dbReference type="PANTHER" id="PTHR46797:SF1">
    <property type="entry name" value="METHYLPHOSPHONATE SYNTHASE"/>
    <property type="match status" value="1"/>
</dbReference>
<dbReference type="SUPFAM" id="SSF47413">
    <property type="entry name" value="lambda repressor-like DNA-binding domains"/>
    <property type="match status" value="1"/>
</dbReference>
<dbReference type="InterPro" id="IPR010982">
    <property type="entry name" value="Lambda_DNA-bd_dom_sf"/>
</dbReference>
<accession>A0A7X0SEW7</accession>
<name>A0A7X0SEW7_9CLOT</name>
<evidence type="ECO:0000313" key="3">
    <source>
        <dbReference type="EMBL" id="MBB6716331.1"/>
    </source>
</evidence>
<reference evidence="3 4" key="1">
    <citation type="submission" date="2020-08" db="EMBL/GenBank/DDBJ databases">
        <title>Clostridia isolated from Swiss meat.</title>
        <authorList>
            <person name="Wambui J."/>
            <person name="Stevens M.J.A."/>
            <person name="Stephan R."/>
        </authorList>
    </citation>
    <scope>NUCLEOTIDE SEQUENCE [LARGE SCALE GENOMIC DNA]</scope>
    <source>
        <strain evidence="3 4">CM001</strain>
    </source>
</reference>
<dbReference type="GO" id="GO:0003677">
    <property type="term" value="F:DNA binding"/>
    <property type="evidence" value="ECO:0007669"/>
    <property type="project" value="UniProtKB-KW"/>
</dbReference>
<dbReference type="InterPro" id="IPR001387">
    <property type="entry name" value="Cro/C1-type_HTH"/>
</dbReference>
<dbReference type="RefSeq" id="WP_185165380.1">
    <property type="nucleotide sequence ID" value="NZ_JACKWY010000013.1"/>
</dbReference>
<proteinExistence type="predicted"/>
<evidence type="ECO:0000259" key="2">
    <source>
        <dbReference type="PROSITE" id="PS50943"/>
    </source>
</evidence>
<gene>
    <name evidence="3" type="ORF">H7E68_16625</name>
</gene>
<dbReference type="Pfam" id="PF01381">
    <property type="entry name" value="HTH_3"/>
    <property type="match status" value="1"/>
</dbReference>
<dbReference type="EMBL" id="JACKWY010000013">
    <property type="protein sequence ID" value="MBB6716331.1"/>
    <property type="molecule type" value="Genomic_DNA"/>
</dbReference>
<sequence>MDIGSKIKEYRKRDKLTQLQLATKSNISRSYLADVEKDRYNPSLETIKAIADALNVPLAEFFKVGIKEDNIEKWSKSLNVIEKEEDKIKYMESIVDFAEPAEAMKFILKQPSIMGFGGFDIATMSDEDIVSFANELLNQLKLLSYKYKK</sequence>
<organism evidence="3 4">
    <name type="scientific">Clostridium gasigenes</name>
    <dbReference type="NCBI Taxonomy" id="94869"/>
    <lineage>
        <taxon>Bacteria</taxon>
        <taxon>Bacillati</taxon>
        <taxon>Bacillota</taxon>
        <taxon>Clostridia</taxon>
        <taxon>Eubacteriales</taxon>
        <taxon>Clostridiaceae</taxon>
        <taxon>Clostridium</taxon>
    </lineage>
</organism>
<evidence type="ECO:0000313" key="4">
    <source>
        <dbReference type="Proteomes" id="UP000585258"/>
    </source>
</evidence>
<dbReference type="AlphaFoldDB" id="A0A7X0SEW7"/>
<evidence type="ECO:0000256" key="1">
    <source>
        <dbReference type="ARBA" id="ARBA00023125"/>
    </source>
</evidence>
<dbReference type="PANTHER" id="PTHR46797">
    <property type="entry name" value="HTH-TYPE TRANSCRIPTIONAL REGULATOR"/>
    <property type="match status" value="1"/>
</dbReference>
<feature type="domain" description="HTH cro/C1-type" evidence="2">
    <location>
        <begin position="7"/>
        <end position="61"/>
    </location>
</feature>
<dbReference type="Proteomes" id="UP000585258">
    <property type="component" value="Unassembled WGS sequence"/>
</dbReference>
<dbReference type="PROSITE" id="PS50943">
    <property type="entry name" value="HTH_CROC1"/>
    <property type="match status" value="1"/>
</dbReference>